<evidence type="ECO:0000313" key="1">
    <source>
        <dbReference type="EMBL" id="KZN38772.1"/>
    </source>
</evidence>
<reference evidence="1 2" key="1">
    <citation type="submission" date="2013-07" db="EMBL/GenBank/DDBJ databases">
        <title>Comparative Genomic and Metabolomic Analysis of Twelve Strains of Pseudoalteromonas luteoviolacea.</title>
        <authorList>
            <person name="Vynne N.G."/>
            <person name="Mansson M."/>
            <person name="Gram L."/>
        </authorList>
    </citation>
    <scope>NUCLEOTIDE SEQUENCE [LARGE SCALE GENOMIC DNA]</scope>
    <source>
        <strain evidence="1 2">DSM 6061</strain>
    </source>
</reference>
<dbReference type="GeneID" id="57363865"/>
<gene>
    <name evidence="1" type="ORF">N475_15350</name>
</gene>
<dbReference type="RefSeq" id="WP_063365270.1">
    <property type="nucleotide sequence ID" value="NZ_AQHB01000035.1"/>
</dbReference>
<name>A0A166WX63_9GAMM</name>
<dbReference type="PATRIC" id="fig|1365250.3.peg.2301"/>
<sequence length="236" mass="26206">MTNLVFRSGIASDGRKIALISDQLDVEEKFDNGYKIAYKDKDGKDTPELLAKWKEAFTVHSREFGMLPCGDEVPAAVQQGFNTMVSSLLKGIDILFCDYNLGIEGDLPMCNDIMDLHRSTDFVLFSCDSLVGGDPKVQPHTVAYSAPRYEQGQQIAQQHRIYCKTEASAFCQAINAIVTQRAKDNMNGGHIRDDIDSYIGEAPIDKEAADQILNRFVETLHSEGNQTPALTHQVTE</sequence>
<keyword evidence="2" id="KW-1185">Reference proteome</keyword>
<protein>
    <submittedName>
        <fullName evidence="1">Uncharacterized protein</fullName>
    </submittedName>
</protein>
<organism evidence="1 2">
    <name type="scientific">Pseudoalteromonas luteoviolacea DSM 6061</name>
    <dbReference type="NCBI Taxonomy" id="1365250"/>
    <lineage>
        <taxon>Bacteria</taxon>
        <taxon>Pseudomonadati</taxon>
        <taxon>Pseudomonadota</taxon>
        <taxon>Gammaproteobacteria</taxon>
        <taxon>Alteromonadales</taxon>
        <taxon>Pseudoalteromonadaceae</taxon>
        <taxon>Pseudoalteromonas</taxon>
    </lineage>
</organism>
<accession>A0A166WX63</accession>
<comment type="caution">
    <text evidence="1">The sequence shown here is derived from an EMBL/GenBank/DDBJ whole genome shotgun (WGS) entry which is preliminary data.</text>
</comment>
<dbReference type="EMBL" id="AUYB01000101">
    <property type="protein sequence ID" value="KZN38772.1"/>
    <property type="molecule type" value="Genomic_DNA"/>
</dbReference>
<dbReference type="AlphaFoldDB" id="A0A166WX63"/>
<dbReference type="Proteomes" id="UP000076643">
    <property type="component" value="Unassembled WGS sequence"/>
</dbReference>
<evidence type="ECO:0000313" key="2">
    <source>
        <dbReference type="Proteomes" id="UP000076643"/>
    </source>
</evidence>
<proteinExistence type="predicted"/>